<sequence length="62" mass="6673">MCKLFLNLIDESSKIIINTANGKRARALGKINTVKMSIGSICMPITLQVIGSPNKNLLLGTD</sequence>
<proteinExistence type="predicted"/>
<dbReference type="AlphaFoldDB" id="A0A9N9C9V5"/>
<organism evidence="1 2">
    <name type="scientific">Funneliformis mosseae</name>
    <name type="common">Endomycorrhizal fungus</name>
    <name type="synonym">Glomus mosseae</name>
    <dbReference type="NCBI Taxonomy" id="27381"/>
    <lineage>
        <taxon>Eukaryota</taxon>
        <taxon>Fungi</taxon>
        <taxon>Fungi incertae sedis</taxon>
        <taxon>Mucoromycota</taxon>
        <taxon>Glomeromycotina</taxon>
        <taxon>Glomeromycetes</taxon>
        <taxon>Glomerales</taxon>
        <taxon>Glomeraceae</taxon>
        <taxon>Funneliformis</taxon>
    </lineage>
</organism>
<dbReference type="EMBL" id="CAJVPP010002227">
    <property type="protein sequence ID" value="CAG8592679.1"/>
    <property type="molecule type" value="Genomic_DNA"/>
</dbReference>
<evidence type="ECO:0000313" key="1">
    <source>
        <dbReference type="EMBL" id="CAG8592679.1"/>
    </source>
</evidence>
<protein>
    <submittedName>
        <fullName evidence="1">15732_t:CDS:1</fullName>
    </submittedName>
</protein>
<reference evidence="1" key="1">
    <citation type="submission" date="2021-06" db="EMBL/GenBank/DDBJ databases">
        <authorList>
            <person name="Kallberg Y."/>
            <person name="Tangrot J."/>
            <person name="Rosling A."/>
        </authorList>
    </citation>
    <scope>NUCLEOTIDE SEQUENCE</scope>
    <source>
        <strain evidence="1">87-6 pot B 2015</strain>
    </source>
</reference>
<evidence type="ECO:0000313" key="2">
    <source>
        <dbReference type="Proteomes" id="UP000789375"/>
    </source>
</evidence>
<dbReference type="InterPro" id="IPR021109">
    <property type="entry name" value="Peptidase_aspartic_dom_sf"/>
</dbReference>
<keyword evidence="2" id="KW-1185">Reference proteome</keyword>
<name>A0A9N9C9V5_FUNMO</name>
<comment type="caution">
    <text evidence="1">The sequence shown here is derived from an EMBL/GenBank/DDBJ whole genome shotgun (WGS) entry which is preliminary data.</text>
</comment>
<gene>
    <name evidence="1" type="ORF">FMOSSE_LOCUS8526</name>
</gene>
<dbReference type="Proteomes" id="UP000789375">
    <property type="component" value="Unassembled WGS sequence"/>
</dbReference>
<accession>A0A9N9C9V5</accession>
<dbReference type="Gene3D" id="2.40.70.10">
    <property type="entry name" value="Acid Proteases"/>
    <property type="match status" value="1"/>
</dbReference>